<evidence type="ECO:0000313" key="2">
    <source>
        <dbReference type="Proteomes" id="UP001064048"/>
    </source>
</evidence>
<dbReference type="EMBL" id="CM046106">
    <property type="protein sequence ID" value="KAI8435545.1"/>
    <property type="molecule type" value="Genomic_DNA"/>
</dbReference>
<protein>
    <submittedName>
        <fullName evidence="1">Uncharacterized protein</fullName>
    </submittedName>
</protein>
<organism evidence="1 2">
    <name type="scientific">Choristoneura fumiferana</name>
    <name type="common">Spruce budworm moth</name>
    <name type="synonym">Archips fumiferana</name>
    <dbReference type="NCBI Taxonomy" id="7141"/>
    <lineage>
        <taxon>Eukaryota</taxon>
        <taxon>Metazoa</taxon>
        <taxon>Ecdysozoa</taxon>
        <taxon>Arthropoda</taxon>
        <taxon>Hexapoda</taxon>
        <taxon>Insecta</taxon>
        <taxon>Pterygota</taxon>
        <taxon>Neoptera</taxon>
        <taxon>Endopterygota</taxon>
        <taxon>Lepidoptera</taxon>
        <taxon>Glossata</taxon>
        <taxon>Ditrysia</taxon>
        <taxon>Tortricoidea</taxon>
        <taxon>Tortricidae</taxon>
        <taxon>Tortricinae</taxon>
        <taxon>Choristoneura</taxon>
    </lineage>
</organism>
<name>A0ACC0KH17_CHOFU</name>
<keyword evidence="2" id="KW-1185">Reference proteome</keyword>
<proteinExistence type="predicted"/>
<sequence length="254" mass="29825">MLMMSMKIVRGPDKDIVANCRENIKTESKKYRRNNKLDQEGEFLKCLESPAEFQHLQFSSWWLGMDYKGSWEVLRRNLRVPLLKGMLKFLQDWIDEGPPIVFWISGFYFTQSFLTGVLQNYSRHNRIPIDQVHFEFTITGMESECHEQPYFGVYCKGIFLEGARWNRETMQLDESYPKILFDTIPIIWFKPALIADFRPPPSYFCPIYKTSERKGVLATTGHSSNFVMFITLPSDIPQKHWINRGVASLTQLDD</sequence>
<accession>A0ACC0KH17</accession>
<evidence type="ECO:0000313" key="1">
    <source>
        <dbReference type="EMBL" id="KAI8435545.1"/>
    </source>
</evidence>
<gene>
    <name evidence="1" type="ORF">MSG28_003841</name>
</gene>
<dbReference type="Proteomes" id="UP001064048">
    <property type="component" value="Chromosome 6"/>
</dbReference>
<reference evidence="1 2" key="1">
    <citation type="journal article" date="2022" name="Genome Biol. Evol.">
        <title>The Spruce Budworm Genome: Reconstructing the Evolutionary History of Antifreeze Proteins.</title>
        <authorList>
            <person name="Beliveau C."/>
            <person name="Gagne P."/>
            <person name="Picq S."/>
            <person name="Vernygora O."/>
            <person name="Keeling C.I."/>
            <person name="Pinkney K."/>
            <person name="Doucet D."/>
            <person name="Wen F."/>
            <person name="Johnston J.S."/>
            <person name="Maaroufi H."/>
            <person name="Boyle B."/>
            <person name="Laroche J."/>
            <person name="Dewar K."/>
            <person name="Juretic N."/>
            <person name="Blackburn G."/>
            <person name="Nisole A."/>
            <person name="Brunet B."/>
            <person name="Brandao M."/>
            <person name="Lumley L."/>
            <person name="Duan J."/>
            <person name="Quan G."/>
            <person name="Lucarotti C.J."/>
            <person name="Roe A.D."/>
            <person name="Sperling F.A.H."/>
            <person name="Levesque R.C."/>
            <person name="Cusson M."/>
        </authorList>
    </citation>
    <scope>NUCLEOTIDE SEQUENCE [LARGE SCALE GENOMIC DNA]</scope>
    <source>
        <strain evidence="1">Glfc:IPQL:Cfum</strain>
    </source>
</reference>
<comment type="caution">
    <text evidence="1">The sequence shown here is derived from an EMBL/GenBank/DDBJ whole genome shotgun (WGS) entry which is preliminary data.</text>
</comment>